<dbReference type="AlphaFoldDB" id="A0A263D3C0"/>
<dbReference type="GO" id="GO:0008237">
    <property type="term" value="F:metallopeptidase activity"/>
    <property type="evidence" value="ECO:0007669"/>
    <property type="project" value="UniProtKB-KW"/>
</dbReference>
<evidence type="ECO:0000313" key="3">
    <source>
        <dbReference type="Proteomes" id="UP000242444"/>
    </source>
</evidence>
<proteinExistence type="predicted"/>
<dbReference type="OrthoDB" id="4407663at2"/>
<evidence type="ECO:0000313" key="2">
    <source>
        <dbReference type="EMBL" id="OZM71855.1"/>
    </source>
</evidence>
<feature type="domain" description="CAAX prenyl protease 2/Lysostaphin resistance protein A-like" evidence="1">
    <location>
        <begin position="118"/>
        <end position="200"/>
    </location>
</feature>
<dbReference type="InParanoid" id="A0A263D3C0"/>
<dbReference type="GO" id="GO:0080120">
    <property type="term" value="P:CAAX-box protein maturation"/>
    <property type="evidence" value="ECO:0007669"/>
    <property type="project" value="UniProtKB-ARBA"/>
</dbReference>
<comment type="caution">
    <text evidence="2">The sequence shown here is derived from an EMBL/GenBank/DDBJ whole genome shotgun (WGS) entry which is preliminary data.</text>
</comment>
<dbReference type="GO" id="GO:0006508">
    <property type="term" value="P:proteolysis"/>
    <property type="evidence" value="ECO:0007669"/>
    <property type="project" value="UniProtKB-KW"/>
</dbReference>
<keyword evidence="2" id="KW-0482">Metalloprotease</keyword>
<dbReference type="Proteomes" id="UP000242444">
    <property type="component" value="Unassembled WGS sequence"/>
</dbReference>
<dbReference type="EMBL" id="NKYE01000011">
    <property type="protein sequence ID" value="OZM71855.1"/>
    <property type="molecule type" value="Genomic_DNA"/>
</dbReference>
<organism evidence="2 3">
    <name type="scientific">Amycolatopsis antarctica</name>
    <dbReference type="NCBI Taxonomy" id="1854586"/>
    <lineage>
        <taxon>Bacteria</taxon>
        <taxon>Bacillati</taxon>
        <taxon>Actinomycetota</taxon>
        <taxon>Actinomycetes</taxon>
        <taxon>Pseudonocardiales</taxon>
        <taxon>Pseudonocardiaceae</taxon>
        <taxon>Amycolatopsis</taxon>
    </lineage>
</organism>
<name>A0A263D3C0_9PSEU</name>
<keyword evidence="2" id="KW-0378">Hydrolase</keyword>
<keyword evidence="3" id="KW-1185">Reference proteome</keyword>
<dbReference type="GO" id="GO:0004175">
    <property type="term" value="F:endopeptidase activity"/>
    <property type="evidence" value="ECO:0007669"/>
    <property type="project" value="UniProtKB-ARBA"/>
</dbReference>
<protein>
    <submittedName>
        <fullName evidence="2">CPBP family intramembrane metalloprotease</fullName>
    </submittedName>
</protein>
<reference evidence="2 3" key="1">
    <citation type="submission" date="2017-07" db="EMBL/GenBank/DDBJ databases">
        <title>Amycolatopsis antarcticus sp. nov., isolated from the surface of an Antarcticus brown macroalga.</title>
        <authorList>
            <person name="Wang J."/>
            <person name="Leiva S."/>
            <person name="Huang J."/>
            <person name="Huang Y."/>
        </authorList>
    </citation>
    <scope>NUCLEOTIDE SEQUENCE [LARGE SCALE GENOMIC DNA]</scope>
    <source>
        <strain evidence="2 3">AU-G6</strain>
    </source>
</reference>
<evidence type="ECO:0000259" key="1">
    <source>
        <dbReference type="Pfam" id="PF02517"/>
    </source>
</evidence>
<accession>A0A263D3C0</accession>
<dbReference type="Pfam" id="PF02517">
    <property type="entry name" value="Rce1-like"/>
    <property type="match status" value="1"/>
</dbReference>
<sequence length="217" mass="22857">MGGRALRTRRRRVAGVAVAGAGLLGISLSTEPGSPRFYGLTLAAAATWTAGGLWSGPLHLGRTEWTGRPRRPLITPVLTGAAAFGAFYACALVARRIPVLNTAIWRVLQYAHRGTNAGVLFTTLANGLAEEVFFRGALYDALGPRHPVTGSAAIYSLATIATRNPALVLASAVMGVLFGLQRRATGGIQAPILTHLTWSALMLTFLPPLFDDAAPSR</sequence>
<dbReference type="InterPro" id="IPR003675">
    <property type="entry name" value="Rce1/LyrA-like_dom"/>
</dbReference>
<gene>
    <name evidence="2" type="ORF">CFN78_18600</name>
</gene>
<keyword evidence="2" id="KW-0645">Protease</keyword>